<evidence type="ECO:0000256" key="2">
    <source>
        <dbReference type="ARBA" id="ARBA00008791"/>
    </source>
</evidence>
<dbReference type="Pfam" id="PF00582">
    <property type="entry name" value="Usp"/>
    <property type="match status" value="1"/>
</dbReference>
<name>A0A0H5DQS5_9BACT</name>
<dbReference type="InterPro" id="IPR006016">
    <property type="entry name" value="UspA"/>
</dbReference>
<evidence type="ECO:0000259" key="6">
    <source>
        <dbReference type="Pfam" id="PF00582"/>
    </source>
</evidence>
<evidence type="ECO:0000256" key="1">
    <source>
        <dbReference type="ARBA" id="ARBA00004496"/>
    </source>
</evidence>
<evidence type="ECO:0000313" key="7">
    <source>
        <dbReference type="EMBL" id="CRX39011.1"/>
    </source>
</evidence>
<keyword evidence="4 5" id="KW-0963">Cytoplasm</keyword>
<evidence type="ECO:0000256" key="4">
    <source>
        <dbReference type="ARBA" id="ARBA00022490"/>
    </source>
</evidence>
<evidence type="ECO:0000256" key="3">
    <source>
        <dbReference type="ARBA" id="ARBA00011738"/>
    </source>
</evidence>
<dbReference type="Gene3D" id="3.40.50.620">
    <property type="entry name" value="HUPs"/>
    <property type="match status" value="1"/>
</dbReference>
<dbReference type="GO" id="GO:0005737">
    <property type="term" value="C:cytoplasm"/>
    <property type="evidence" value="ECO:0007669"/>
    <property type="project" value="UniProtKB-SubCell"/>
</dbReference>
<proteinExistence type="inferred from homology"/>
<dbReference type="SUPFAM" id="SSF52402">
    <property type="entry name" value="Adenine nucleotide alpha hydrolases-like"/>
    <property type="match status" value="1"/>
</dbReference>
<evidence type="ECO:0000256" key="5">
    <source>
        <dbReference type="PIRNR" id="PIRNR006276"/>
    </source>
</evidence>
<dbReference type="PANTHER" id="PTHR46268:SF23">
    <property type="entry name" value="UNIVERSAL STRESS PROTEIN A-RELATED"/>
    <property type="match status" value="1"/>
</dbReference>
<dbReference type="PIRSF" id="PIRSF006276">
    <property type="entry name" value="UspA"/>
    <property type="match status" value="1"/>
</dbReference>
<dbReference type="Proteomes" id="UP000220251">
    <property type="component" value="Unassembled WGS sequence"/>
</dbReference>
<dbReference type="AlphaFoldDB" id="A0A0H5DQS5"/>
<comment type="similarity">
    <text evidence="2 5">Belongs to the universal stress protein A family.</text>
</comment>
<reference evidence="8" key="1">
    <citation type="submission" date="2015-06" db="EMBL/GenBank/DDBJ databases">
        <authorList>
            <person name="Bertelli C."/>
        </authorList>
    </citation>
    <scope>NUCLEOTIDE SEQUENCE [LARGE SCALE GENOMIC DNA]</scope>
    <source>
        <strain evidence="8">CRIB-30</strain>
    </source>
</reference>
<protein>
    <recommendedName>
        <fullName evidence="5">Universal stress protein</fullName>
    </recommendedName>
</protein>
<gene>
    <name evidence="7" type="primary">uspA</name>
    <name evidence="7" type="ORF">ELAC_1684</name>
</gene>
<organism evidence="7 8">
    <name type="scientific">Estrella lausannensis</name>
    <dbReference type="NCBI Taxonomy" id="483423"/>
    <lineage>
        <taxon>Bacteria</taxon>
        <taxon>Pseudomonadati</taxon>
        <taxon>Chlamydiota</taxon>
        <taxon>Chlamydiia</taxon>
        <taxon>Parachlamydiales</taxon>
        <taxon>Candidatus Criblamydiaceae</taxon>
        <taxon>Estrella</taxon>
    </lineage>
</organism>
<dbReference type="RefSeq" id="WP_098038868.1">
    <property type="nucleotide sequence ID" value="NZ_CWGJ01000025.1"/>
</dbReference>
<sequence>MYKSILLAADLIDQDDNPALEKAKAIRESTGADLHVVHAIELPSSYGTTYEMPIIAEWQDDLEASARKRLEKLGETLGINATKLHLKIGQPKYEILEVAKECSADLIIVGSHGRHGIGLLLLGSTANAVLHGAQCDVLAVRV</sequence>
<comment type="subunit">
    <text evidence="3">Homodimer.</text>
</comment>
<dbReference type="PRINTS" id="PR01438">
    <property type="entry name" value="UNVRSLSTRESS"/>
</dbReference>
<feature type="domain" description="UspA" evidence="6">
    <location>
        <begin position="1"/>
        <end position="141"/>
    </location>
</feature>
<keyword evidence="8" id="KW-1185">Reference proteome</keyword>
<dbReference type="OrthoDB" id="9788959at2"/>
<dbReference type="InterPro" id="IPR014729">
    <property type="entry name" value="Rossmann-like_a/b/a_fold"/>
</dbReference>
<comment type="subcellular location">
    <subcellularLocation>
        <location evidence="1 5">Cytoplasm</location>
    </subcellularLocation>
</comment>
<accession>A0A0H5DQS5</accession>
<dbReference type="PANTHER" id="PTHR46268">
    <property type="entry name" value="STRESS RESPONSE PROTEIN NHAX"/>
    <property type="match status" value="1"/>
</dbReference>
<evidence type="ECO:0000313" key="8">
    <source>
        <dbReference type="Proteomes" id="UP000220251"/>
    </source>
</evidence>
<dbReference type="InterPro" id="IPR006015">
    <property type="entry name" value="Universal_stress_UspA"/>
</dbReference>
<dbReference type="EMBL" id="CWGJ01000025">
    <property type="protein sequence ID" value="CRX39011.1"/>
    <property type="molecule type" value="Genomic_DNA"/>
</dbReference>